<dbReference type="EMBL" id="LGGX01000016">
    <property type="protein sequence ID" value="KUK86537.1"/>
    <property type="molecule type" value="Genomic_DNA"/>
</dbReference>
<dbReference type="InterPro" id="IPR036890">
    <property type="entry name" value="HATPase_C_sf"/>
</dbReference>
<dbReference type="InterPro" id="IPR003594">
    <property type="entry name" value="HATPase_dom"/>
</dbReference>
<feature type="domain" description="Histidine kinase/HSP90-like ATPase" evidence="1">
    <location>
        <begin position="17"/>
        <end position="136"/>
    </location>
</feature>
<dbReference type="AlphaFoldDB" id="A0A101I011"/>
<comment type="caution">
    <text evidence="2">The sequence shown here is derived from an EMBL/GenBank/DDBJ whole genome shotgun (WGS) entry which is preliminary data.</text>
</comment>
<evidence type="ECO:0000313" key="2">
    <source>
        <dbReference type="EMBL" id="KUK86537.1"/>
    </source>
</evidence>
<protein>
    <submittedName>
        <fullName evidence="2">Anti-sigma B factor RsbT</fullName>
    </submittedName>
</protein>
<proteinExistence type="predicted"/>
<dbReference type="Gene3D" id="3.30.565.10">
    <property type="entry name" value="Histidine kinase-like ATPase, C-terminal domain"/>
    <property type="match status" value="1"/>
</dbReference>
<dbReference type="Proteomes" id="UP000053467">
    <property type="component" value="Unassembled WGS sequence"/>
</dbReference>
<dbReference type="PATRIC" id="fig|1635277.3.peg.530"/>
<evidence type="ECO:0000259" key="1">
    <source>
        <dbReference type="Pfam" id="PF13581"/>
    </source>
</evidence>
<name>A0A101I011_UNCT6</name>
<dbReference type="Pfam" id="PF13581">
    <property type="entry name" value="HATPase_c_2"/>
    <property type="match status" value="1"/>
</dbReference>
<evidence type="ECO:0000313" key="3">
    <source>
        <dbReference type="Proteomes" id="UP000053467"/>
    </source>
</evidence>
<reference evidence="3" key="1">
    <citation type="journal article" date="2015" name="MBio">
        <title>Genome-Resolved Metagenomic Analysis Reveals Roles for Candidate Phyla and Other Microbial Community Members in Biogeochemical Transformations in Oil Reservoirs.</title>
        <authorList>
            <person name="Hu P."/>
            <person name="Tom L."/>
            <person name="Singh A."/>
            <person name="Thomas B.C."/>
            <person name="Baker B.J."/>
            <person name="Piceno Y.M."/>
            <person name="Andersen G.L."/>
            <person name="Banfield J.F."/>
        </authorList>
    </citation>
    <scope>NUCLEOTIDE SEQUENCE [LARGE SCALE GENOMIC DNA]</scope>
</reference>
<sequence>MSEIKLSFDIKHNDFDRAGSASSSLKNSLKQLGYPPEDIRRLAIASYEAEMNVVVHASDGKMEAVITPEMVDVWVIDGGPGIKNVELAMQEGYSTAPDKIRELGFGAGMGLPNIKKNSDFFEIESKVPDGTKVHFIIRRKSGK</sequence>
<gene>
    <name evidence="2" type="ORF">XE03_1413</name>
</gene>
<accession>A0A101I011</accession>
<organism evidence="2 3">
    <name type="scientific">candidate division TA06 bacterium 34_109</name>
    <dbReference type="NCBI Taxonomy" id="1635277"/>
    <lineage>
        <taxon>Bacteria</taxon>
        <taxon>Bacteria division TA06</taxon>
    </lineage>
</organism>
<dbReference type="SUPFAM" id="SSF55874">
    <property type="entry name" value="ATPase domain of HSP90 chaperone/DNA topoisomerase II/histidine kinase"/>
    <property type="match status" value="1"/>
</dbReference>